<evidence type="ECO:0000256" key="6">
    <source>
        <dbReference type="ARBA" id="ARBA00022734"/>
    </source>
</evidence>
<dbReference type="InterPro" id="IPR035992">
    <property type="entry name" value="Ricin_B-like_lectins"/>
</dbReference>
<dbReference type="CDD" id="cd14792">
    <property type="entry name" value="GH27"/>
    <property type="match status" value="1"/>
</dbReference>
<dbReference type="Proteomes" id="UP000622552">
    <property type="component" value="Unassembled WGS sequence"/>
</dbReference>
<feature type="signal peptide" evidence="12">
    <location>
        <begin position="1"/>
        <end position="26"/>
    </location>
</feature>
<comment type="similarity">
    <text evidence="3 11">Belongs to the glycosyl hydrolase 27 family.</text>
</comment>
<dbReference type="AlphaFoldDB" id="A0A8J7G7R0"/>
<dbReference type="InterPro" id="IPR041233">
    <property type="entry name" value="Melibiase_C"/>
</dbReference>
<dbReference type="Pfam" id="PF17801">
    <property type="entry name" value="Melibiase_C"/>
    <property type="match status" value="1"/>
</dbReference>
<dbReference type="SUPFAM" id="SSF51011">
    <property type="entry name" value="Glycosyl hydrolase domain"/>
    <property type="match status" value="1"/>
</dbReference>
<dbReference type="GO" id="GO:0004557">
    <property type="term" value="F:alpha-galactosidase activity"/>
    <property type="evidence" value="ECO:0007669"/>
    <property type="project" value="UniProtKB-EC"/>
</dbReference>
<comment type="catalytic activity">
    <reaction evidence="11">
        <text>Hydrolysis of terminal, non-reducing alpha-D-galactose residues in alpha-D-galactosides, including galactose oligosaccharides, galactomannans and galactolipids.</text>
        <dbReference type="EC" id="3.2.1.22"/>
    </reaction>
</comment>
<dbReference type="InterPro" id="IPR000772">
    <property type="entry name" value="Ricin_B_lectin"/>
</dbReference>
<dbReference type="PROSITE" id="PS50231">
    <property type="entry name" value="RICIN_B_LECTIN"/>
    <property type="match status" value="1"/>
</dbReference>
<dbReference type="Pfam" id="PF16499">
    <property type="entry name" value="Melibiase_2"/>
    <property type="match status" value="1"/>
</dbReference>
<keyword evidence="9" id="KW-0325">Glycoprotein</keyword>
<dbReference type="Pfam" id="PF00652">
    <property type="entry name" value="Ricin_B_lectin"/>
    <property type="match status" value="1"/>
</dbReference>
<evidence type="ECO:0000256" key="10">
    <source>
        <dbReference type="ARBA" id="ARBA00023295"/>
    </source>
</evidence>
<keyword evidence="7 11" id="KW-0378">Hydrolase</keyword>
<dbReference type="GO" id="GO:0005975">
    <property type="term" value="P:carbohydrate metabolic process"/>
    <property type="evidence" value="ECO:0007669"/>
    <property type="project" value="InterPro"/>
</dbReference>
<evidence type="ECO:0000313" key="15">
    <source>
        <dbReference type="Proteomes" id="UP000622552"/>
    </source>
</evidence>
<dbReference type="InterPro" id="IPR000111">
    <property type="entry name" value="Glyco_hydro_27/36_CS"/>
</dbReference>
<organism evidence="14 15">
    <name type="scientific">Longispora fulva</name>
    <dbReference type="NCBI Taxonomy" id="619741"/>
    <lineage>
        <taxon>Bacteria</taxon>
        <taxon>Bacillati</taxon>
        <taxon>Actinomycetota</taxon>
        <taxon>Actinomycetes</taxon>
        <taxon>Micromonosporales</taxon>
        <taxon>Micromonosporaceae</taxon>
        <taxon>Longispora</taxon>
    </lineage>
</organism>
<dbReference type="InterPro" id="IPR013780">
    <property type="entry name" value="Glyco_hydro_b"/>
</dbReference>
<comment type="subcellular location">
    <subcellularLocation>
        <location evidence="2">Secreted</location>
    </subcellularLocation>
</comment>
<evidence type="ECO:0000256" key="11">
    <source>
        <dbReference type="RuleBase" id="RU361168"/>
    </source>
</evidence>
<evidence type="ECO:0000256" key="9">
    <source>
        <dbReference type="ARBA" id="ARBA00023180"/>
    </source>
</evidence>
<keyword evidence="4" id="KW-0964">Secreted</keyword>
<dbReference type="Gene3D" id="2.80.10.50">
    <property type="match status" value="2"/>
</dbReference>
<protein>
    <recommendedName>
        <fullName evidence="11">Alpha-galactosidase</fullName>
        <ecNumber evidence="11">3.2.1.22</ecNumber>
    </recommendedName>
    <alternativeName>
        <fullName evidence="11">Melibiase</fullName>
    </alternativeName>
</protein>
<evidence type="ECO:0000256" key="8">
    <source>
        <dbReference type="ARBA" id="ARBA00023157"/>
    </source>
</evidence>
<feature type="chain" id="PRO_5035210763" description="Alpha-galactosidase" evidence="12">
    <location>
        <begin position="27"/>
        <end position="562"/>
    </location>
</feature>
<evidence type="ECO:0000256" key="12">
    <source>
        <dbReference type="SAM" id="SignalP"/>
    </source>
</evidence>
<keyword evidence="10 11" id="KW-0326">Glycosidase</keyword>
<keyword evidence="15" id="KW-1185">Reference proteome</keyword>
<dbReference type="PRINTS" id="PR00740">
    <property type="entry name" value="GLHYDRLASE27"/>
</dbReference>
<keyword evidence="8 11" id="KW-1015">Disulfide bond</keyword>
<evidence type="ECO:0000256" key="1">
    <source>
        <dbReference type="ARBA" id="ARBA00003969"/>
    </source>
</evidence>
<dbReference type="PANTHER" id="PTHR11452">
    <property type="entry name" value="ALPHA-GALACTOSIDASE/ALPHA-N-ACETYLGALACTOSAMINIDASE"/>
    <property type="match status" value="1"/>
</dbReference>
<gene>
    <name evidence="14" type="ORF">IW245_000824</name>
</gene>
<dbReference type="EMBL" id="JADOUF010000001">
    <property type="protein sequence ID" value="MBG6134630.1"/>
    <property type="molecule type" value="Genomic_DNA"/>
</dbReference>
<dbReference type="Gene3D" id="3.20.20.70">
    <property type="entry name" value="Aldolase class I"/>
    <property type="match status" value="1"/>
</dbReference>
<evidence type="ECO:0000256" key="7">
    <source>
        <dbReference type="ARBA" id="ARBA00022801"/>
    </source>
</evidence>
<name>A0A8J7G7R0_9ACTN</name>
<dbReference type="InterPro" id="IPR013785">
    <property type="entry name" value="Aldolase_TIM"/>
</dbReference>
<proteinExistence type="inferred from homology"/>
<dbReference type="SUPFAM" id="SSF50370">
    <property type="entry name" value="Ricin B-like lectins"/>
    <property type="match status" value="1"/>
</dbReference>
<dbReference type="PROSITE" id="PS00512">
    <property type="entry name" value="ALPHA_GALACTOSIDASE"/>
    <property type="match status" value="1"/>
</dbReference>
<comment type="caution">
    <text evidence="14">The sequence shown here is derived from an EMBL/GenBank/DDBJ whole genome shotgun (WGS) entry which is preliminary data.</text>
</comment>
<dbReference type="SMART" id="SM00458">
    <property type="entry name" value="RICIN"/>
    <property type="match status" value="1"/>
</dbReference>
<dbReference type="InterPro" id="IPR017853">
    <property type="entry name" value="GH"/>
</dbReference>
<dbReference type="Gene3D" id="2.60.40.1180">
    <property type="entry name" value="Golgi alpha-mannosidase II"/>
    <property type="match status" value="1"/>
</dbReference>
<evidence type="ECO:0000256" key="2">
    <source>
        <dbReference type="ARBA" id="ARBA00004613"/>
    </source>
</evidence>
<evidence type="ECO:0000256" key="5">
    <source>
        <dbReference type="ARBA" id="ARBA00022729"/>
    </source>
</evidence>
<dbReference type="PANTHER" id="PTHR11452:SF91">
    <property type="entry name" value="ALPHA-GALACTOSIDASE A-RELATED"/>
    <property type="match status" value="1"/>
</dbReference>
<sequence>MRRRVTRLVVAIGLMSMVMTAVPASAAPVYQPVIAAPSVTAANGANLAPTPPMGFNNWARYTCNLNEALFVATADRLVSSGLAANGYRTITVDDCWMTGSRDAAGNLVTNSSRFPHGMKWLADYVHGKGLQFGIYEDAGTSTCVGLPASWGHEQADANLFASFGVDYVKLDGCNVPPEPGKTQEQTYHDVYAKWSQALANTGRRMVFSESAPAYFYIGVSDKRDWYKVLEWTPQYGQLWREGDDMGLAEYSAATQWSTIVRNYDYNLPLARFAGPNAWNDPDFLIPGSGITPDEARSQMSLWSMMAAPLILSTDVTALGAAELAIVGNPDVVAVDQDPLGAQGTLVSRNGNTDILARQLANGDRAVALFNRGGSSATISTTTATVGLPGGTGCTYAVKDLWTGQSSSGTTISATVPAHGTAMFRVTPGATCAGAQPTGQITVTSGKCLDDTASGTTDGTPITLYTCHGGANQRFTFPGDGTARTLGKCLTAAGTTDGAAITLSTCTGSATQSWSYRRNGNLVNAASNKCLDVYGGATTTDGARLAVWVCGYNQHNQTWSLPS</sequence>
<accession>A0A8J7G7R0</accession>
<evidence type="ECO:0000313" key="14">
    <source>
        <dbReference type="EMBL" id="MBG6134630.1"/>
    </source>
</evidence>
<dbReference type="RefSeq" id="WP_197001842.1">
    <property type="nucleotide sequence ID" value="NZ_BONS01000023.1"/>
</dbReference>
<evidence type="ECO:0000256" key="3">
    <source>
        <dbReference type="ARBA" id="ARBA00009743"/>
    </source>
</evidence>
<keyword evidence="5 12" id="KW-0732">Signal</keyword>
<dbReference type="GO" id="GO:0005576">
    <property type="term" value="C:extracellular region"/>
    <property type="evidence" value="ECO:0007669"/>
    <property type="project" value="UniProtKB-SubCell"/>
</dbReference>
<keyword evidence="6" id="KW-0430">Lectin</keyword>
<dbReference type="EC" id="3.2.1.22" evidence="11"/>
<dbReference type="InterPro" id="IPR002241">
    <property type="entry name" value="Glyco_hydro_27"/>
</dbReference>
<evidence type="ECO:0000259" key="13">
    <source>
        <dbReference type="SMART" id="SM00458"/>
    </source>
</evidence>
<dbReference type="SUPFAM" id="SSF51445">
    <property type="entry name" value="(Trans)glycosidases"/>
    <property type="match status" value="1"/>
</dbReference>
<evidence type="ECO:0000256" key="4">
    <source>
        <dbReference type="ARBA" id="ARBA00022525"/>
    </source>
</evidence>
<dbReference type="GO" id="GO:0030246">
    <property type="term" value="F:carbohydrate binding"/>
    <property type="evidence" value="ECO:0007669"/>
    <property type="project" value="UniProtKB-KW"/>
</dbReference>
<comment type="function">
    <text evidence="1">Hydrolyzes a variety of simple alpha-D-galactoside as well as more complex molecules such as oligosaccharides and polysaccharides.</text>
</comment>
<feature type="domain" description="Ricin B lectin" evidence="13">
    <location>
        <begin position="437"/>
        <end position="561"/>
    </location>
</feature>
<dbReference type="FunFam" id="3.20.20.70:FF:000177">
    <property type="entry name" value="Alpha-galactosidase"/>
    <property type="match status" value="1"/>
</dbReference>
<reference evidence="14" key="1">
    <citation type="submission" date="2020-11" db="EMBL/GenBank/DDBJ databases">
        <title>Sequencing the genomes of 1000 actinobacteria strains.</title>
        <authorList>
            <person name="Klenk H.-P."/>
        </authorList>
    </citation>
    <scope>NUCLEOTIDE SEQUENCE</scope>
    <source>
        <strain evidence="14">DSM 45356</strain>
    </source>
</reference>